<dbReference type="SMART" id="SM00960">
    <property type="entry name" value="Robl_LC7"/>
    <property type="match status" value="1"/>
</dbReference>
<comment type="caution">
    <text evidence="2">The sequence shown here is derived from an EMBL/GenBank/DDBJ whole genome shotgun (WGS) entry which is preliminary data.</text>
</comment>
<evidence type="ECO:0000259" key="1">
    <source>
        <dbReference type="SMART" id="SM00960"/>
    </source>
</evidence>
<dbReference type="SUPFAM" id="SSF103196">
    <property type="entry name" value="Roadblock/LC7 domain"/>
    <property type="match status" value="1"/>
</dbReference>
<dbReference type="InterPro" id="IPR053141">
    <property type="entry name" value="Mycobact_SerProt_Inhib_Rv3364c"/>
</dbReference>
<dbReference type="EMBL" id="BAAAUV010000016">
    <property type="protein sequence ID" value="GAA3226601.1"/>
    <property type="molecule type" value="Genomic_DNA"/>
</dbReference>
<feature type="domain" description="Roadblock/LAMTOR2" evidence="1">
    <location>
        <begin position="11"/>
        <end position="101"/>
    </location>
</feature>
<dbReference type="PANTHER" id="PTHR36222:SF1">
    <property type="entry name" value="SERINE PROTEASE INHIBITOR RV3364C"/>
    <property type="match status" value="1"/>
</dbReference>
<gene>
    <name evidence="2" type="ORF">GCM10010468_54960</name>
</gene>
<sequence length="134" mass="14434">MGNPTASSELSWLLADLVRRVEQIQQAVLLSQDGLVIATSQDLDRAEAEFLAALSSGISSLANAARDHYRTRPVKQTLVELGDKLFFILPAGDGTCLSVLAANGPKTSVVAFEMALLIKRVRQHFGVAVRSERG</sequence>
<organism evidence="2 3">
    <name type="scientific">Actinocorallia longicatena</name>
    <dbReference type="NCBI Taxonomy" id="111803"/>
    <lineage>
        <taxon>Bacteria</taxon>
        <taxon>Bacillati</taxon>
        <taxon>Actinomycetota</taxon>
        <taxon>Actinomycetes</taxon>
        <taxon>Streptosporangiales</taxon>
        <taxon>Thermomonosporaceae</taxon>
        <taxon>Actinocorallia</taxon>
    </lineage>
</organism>
<dbReference type="Pfam" id="PF03259">
    <property type="entry name" value="Robl_LC7"/>
    <property type="match status" value="1"/>
</dbReference>
<evidence type="ECO:0000313" key="2">
    <source>
        <dbReference type="EMBL" id="GAA3226601.1"/>
    </source>
</evidence>
<proteinExistence type="predicted"/>
<dbReference type="PANTHER" id="PTHR36222">
    <property type="entry name" value="SERINE PROTEASE INHIBITOR RV3364C"/>
    <property type="match status" value="1"/>
</dbReference>
<dbReference type="RefSeq" id="WP_344833794.1">
    <property type="nucleotide sequence ID" value="NZ_BAAAUV010000016.1"/>
</dbReference>
<keyword evidence="3" id="KW-1185">Reference proteome</keyword>
<protein>
    <submittedName>
        <fullName evidence="2">Roadblock/LC7 domain-containing protein</fullName>
    </submittedName>
</protein>
<reference evidence="3" key="1">
    <citation type="journal article" date="2019" name="Int. J. Syst. Evol. Microbiol.">
        <title>The Global Catalogue of Microorganisms (GCM) 10K type strain sequencing project: providing services to taxonomists for standard genome sequencing and annotation.</title>
        <authorList>
            <consortium name="The Broad Institute Genomics Platform"/>
            <consortium name="The Broad Institute Genome Sequencing Center for Infectious Disease"/>
            <person name="Wu L."/>
            <person name="Ma J."/>
        </authorList>
    </citation>
    <scope>NUCLEOTIDE SEQUENCE [LARGE SCALE GENOMIC DNA]</scope>
    <source>
        <strain evidence="3">JCM 9377</strain>
    </source>
</reference>
<name>A0ABP6QLN1_9ACTN</name>
<accession>A0ABP6QLN1</accession>
<evidence type="ECO:0000313" key="3">
    <source>
        <dbReference type="Proteomes" id="UP001501237"/>
    </source>
</evidence>
<dbReference type="Gene3D" id="3.30.450.30">
    <property type="entry name" value="Dynein light chain 2a, cytoplasmic"/>
    <property type="match status" value="1"/>
</dbReference>
<dbReference type="InterPro" id="IPR004942">
    <property type="entry name" value="Roadblock/LAMTOR2_dom"/>
</dbReference>
<dbReference type="Proteomes" id="UP001501237">
    <property type="component" value="Unassembled WGS sequence"/>
</dbReference>